<evidence type="ECO:0000256" key="5">
    <source>
        <dbReference type="ARBA" id="ARBA00022989"/>
    </source>
</evidence>
<dbReference type="PANTHER" id="PTHR23513:SF11">
    <property type="entry name" value="STAPHYLOFERRIN A TRANSPORTER"/>
    <property type="match status" value="1"/>
</dbReference>
<dbReference type="GO" id="GO:0005886">
    <property type="term" value="C:plasma membrane"/>
    <property type="evidence" value="ECO:0007669"/>
    <property type="project" value="UniProtKB-SubCell"/>
</dbReference>
<comment type="caution">
    <text evidence="9">The sequence shown here is derived from an EMBL/GenBank/DDBJ whole genome shotgun (WGS) entry which is preliminary data.</text>
</comment>
<keyword evidence="10" id="KW-1185">Reference proteome</keyword>
<feature type="transmembrane region" description="Helical" evidence="7">
    <location>
        <begin position="165"/>
        <end position="183"/>
    </location>
</feature>
<keyword evidence="4 7" id="KW-0812">Transmembrane</keyword>
<evidence type="ECO:0000256" key="6">
    <source>
        <dbReference type="ARBA" id="ARBA00023136"/>
    </source>
</evidence>
<feature type="transmembrane region" description="Helical" evidence="7">
    <location>
        <begin position="60"/>
        <end position="84"/>
    </location>
</feature>
<evidence type="ECO:0000256" key="7">
    <source>
        <dbReference type="SAM" id="Phobius"/>
    </source>
</evidence>
<evidence type="ECO:0000256" key="3">
    <source>
        <dbReference type="ARBA" id="ARBA00022475"/>
    </source>
</evidence>
<organism evidence="9 10">
    <name type="scientific">Deinobacterium chartae</name>
    <dbReference type="NCBI Taxonomy" id="521158"/>
    <lineage>
        <taxon>Bacteria</taxon>
        <taxon>Thermotogati</taxon>
        <taxon>Deinococcota</taxon>
        <taxon>Deinococci</taxon>
        <taxon>Deinococcales</taxon>
        <taxon>Deinococcaceae</taxon>
        <taxon>Deinobacterium</taxon>
    </lineage>
</organism>
<feature type="transmembrane region" description="Helical" evidence="7">
    <location>
        <begin position="394"/>
        <end position="415"/>
    </location>
</feature>
<feature type="transmembrane region" description="Helical" evidence="7">
    <location>
        <begin position="368"/>
        <end position="388"/>
    </location>
</feature>
<reference evidence="9 10" key="1">
    <citation type="submission" date="2020-08" db="EMBL/GenBank/DDBJ databases">
        <title>Genomic Encyclopedia of Type Strains, Phase IV (KMG-IV): sequencing the most valuable type-strain genomes for metagenomic binning, comparative biology and taxonomic classification.</title>
        <authorList>
            <person name="Goeker M."/>
        </authorList>
    </citation>
    <scope>NUCLEOTIDE SEQUENCE [LARGE SCALE GENOMIC DNA]</scope>
    <source>
        <strain evidence="9 10">DSM 21458</strain>
    </source>
</reference>
<dbReference type="InterPro" id="IPR010290">
    <property type="entry name" value="TM_effector"/>
</dbReference>
<keyword evidence="5 7" id="KW-1133">Transmembrane helix</keyword>
<evidence type="ECO:0000259" key="8">
    <source>
        <dbReference type="PROSITE" id="PS50850"/>
    </source>
</evidence>
<dbReference type="InterPro" id="IPR020846">
    <property type="entry name" value="MFS_dom"/>
</dbReference>
<dbReference type="RefSeq" id="WP_183984320.1">
    <property type="nucleotide sequence ID" value="NZ_JACHHG010000002.1"/>
</dbReference>
<evidence type="ECO:0000256" key="4">
    <source>
        <dbReference type="ARBA" id="ARBA00022692"/>
    </source>
</evidence>
<sequence>MLNVQGKWRSWRKRTFSALAYPSFRKYWFSQLLGLTCTWMQATAQAYLVLELTGSSTALGWINVAQFMPSLLLSLFAGALLDILPKQRVLQATQIVLMLTALALGLCIHFGVVGLPLLIVVAVISGTANAFNMPARQSMVADFVPRESLANAVALNSLSFNVSRTVGQALFGLIVPIGIWLVAGGEADNIARLAFPFYLNAAAYLVVIAIQATLPLTHRPDNRPHNLLLDTLEGLRYVRNTPAVLYVMLLVGGLSVTVINFNILIPYFARAVYGMNEAGFGLINALFGAGAVLGALRQASRPNPLRNLRRGALILPLVTAVFALVPSVYLGSALLALCGFYMLSFLVSANSSVQLVVPDRLRGRVMSLYTVVLAGMAPAGALLVGFMISSEGPFGPRWGTLLICVMGLAITLSLWRRLPRPRQVSGETVIEADGQEHEQSPGASAGKS</sequence>
<dbReference type="AlphaFoldDB" id="A0A841HUW3"/>
<name>A0A841HUW3_9DEIO</name>
<evidence type="ECO:0000256" key="2">
    <source>
        <dbReference type="ARBA" id="ARBA00022448"/>
    </source>
</evidence>
<comment type="subcellular location">
    <subcellularLocation>
        <location evidence="1">Cell membrane</location>
        <topology evidence="1">Multi-pass membrane protein</topology>
    </subcellularLocation>
</comment>
<protein>
    <submittedName>
        <fullName evidence="9">MFS family permease</fullName>
    </submittedName>
</protein>
<dbReference type="PANTHER" id="PTHR23513">
    <property type="entry name" value="INTEGRAL MEMBRANE EFFLUX PROTEIN-RELATED"/>
    <property type="match status" value="1"/>
</dbReference>
<accession>A0A841HUW3</accession>
<keyword evidence="3" id="KW-1003">Cell membrane</keyword>
<feature type="transmembrane region" description="Helical" evidence="7">
    <location>
        <begin position="96"/>
        <end position="124"/>
    </location>
</feature>
<dbReference type="PROSITE" id="PS50850">
    <property type="entry name" value="MFS"/>
    <property type="match status" value="1"/>
</dbReference>
<keyword evidence="6 7" id="KW-0472">Membrane</keyword>
<evidence type="ECO:0000256" key="1">
    <source>
        <dbReference type="ARBA" id="ARBA00004651"/>
    </source>
</evidence>
<dbReference type="EMBL" id="JACHHG010000002">
    <property type="protein sequence ID" value="MBB6097157.1"/>
    <property type="molecule type" value="Genomic_DNA"/>
</dbReference>
<feature type="transmembrane region" description="Helical" evidence="7">
    <location>
        <begin position="320"/>
        <end position="347"/>
    </location>
</feature>
<dbReference type="SUPFAM" id="SSF103473">
    <property type="entry name" value="MFS general substrate transporter"/>
    <property type="match status" value="1"/>
</dbReference>
<dbReference type="CDD" id="cd06173">
    <property type="entry name" value="MFS_MefA_like"/>
    <property type="match status" value="1"/>
</dbReference>
<feature type="transmembrane region" description="Helical" evidence="7">
    <location>
        <begin position="195"/>
        <end position="214"/>
    </location>
</feature>
<proteinExistence type="predicted"/>
<feature type="transmembrane region" description="Helical" evidence="7">
    <location>
        <begin position="243"/>
        <end position="268"/>
    </location>
</feature>
<feature type="domain" description="Major facilitator superfamily (MFS) profile" evidence="8">
    <location>
        <begin position="15"/>
        <end position="422"/>
    </location>
</feature>
<dbReference type="Proteomes" id="UP000569951">
    <property type="component" value="Unassembled WGS sequence"/>
</dbReference>
<gene>
    <name evidence="9" type="ORF">HNR42_000571</name>
</gene>
<dbReference type="Pfam" id="PF05977">
    <property type="entry name" value="MFS_3"/>
    <property type="match status" value="1"/>
</dbReference>
<dbReference type="InterPro" id="IPR036259">
    <property type="entry name" value="MFS_trans_sf"/>
</dbReference>
<dbReference type="Gene3D" id="1.20.1250.20">
    <property type="entry name" value="MFS general substrate transporter like domains"/>
    <property type="match status" value="1"/>
</dbReference>
<keyword evidence="2" id="KW-0813">Transport</keyword>
<evidence type="ECO:0000313" key="10">
    <source>
        <dbReference type="Proteomes" id="UP000569951"/>
    </source>
</evidence>
<evidence type="ECO:0000313" key="9">
    <source>
        <dbReference type="EMBL" id="MBB6097157.1"/>
    </source>
</evidence>
<feature type="transmembrane region" description="Helical" evidence="7">
    <location>
        <begin position="280"/>
        <end position="300"/>
    </location>
</feature>
<dbReference type="GO" id="GO:0022857">
    <property type="term" value="F:transmembrane transporter activity"/>
    <property type="evidence" value="ECO:0007669"/>
    <property type="project" value="InterPro"/>
</dbReference>